<dbReference type="GO" id="GO:0006108">
    <property type="term" value="P:malate metabolic process"/>
    <property type="evidence" value="ECO:0007669"/>
    <property type="project" value="TreeGrafter"/>
</dbReference>
<dbReference type="PANTHER" id="PTHR23406:SF64">
    <property type="entry name" value="NADP-DEPENDENT MALIC ENZYME 3"/>
    <property type="match status" value="1"/>
</dbReference>
<accession>A0A8T0IIR8</accession>
<comment type="caution">
    <text evidence="2">The sequence shown here is derived from an EMBL/GenBank/DDBJ whole genome shotgun (WGS) entry which is preliminary data.</text>
</comment>
<sequence length="166" mass="18671">MQGKIPVEEARKAIHLVDSKGLVMKARFESLQEFKRPWAHDHPPAHDLLSAVKALKPTVLIGTSGKGGTFTKEVLEEISSYHNKPVIMALSNPTSQSECTAEEAYKYTKVCHESFFTCCCIDFSIFHLGSQASKLSRMNEYLTSNHKSVRCFKPDIRIDLLKITEV</sequence>
<dbReference type="GO" id="GO:0009507">
    <property type="term" value="C:chloroplast"/>
    <property type="evidence" value="ECO:0007669"/>
    <property type="project" value="TreeGrafter"/>
</dbReference>
<evidence type="ECO:0000259" key="1">
    <source>
        <dbReference type="SMART" id="SM00919"/>
    </source>
</evidence>
<dbReference type="AlphaFoldDB" id="A0A8T0IIR8"/>
<gene>
    <name evidence="2" type="ORF">KC19_3G094800</name>
</gene>
<dbReference type="Gene3D" id="3.40.50.720">
    <property type="entry name" value="NAD(P)-binding Rossmann-like Domain"/>
    <property type="match status" value="1"/>
</dbReference>
<protein>
    <recommendedName>
        <fullName evidence="1">Malic enzyme NAD-binding domain-containing protein</fullName>
    </recommendedName>
</protein>
<dbReference type="InterPro" id="IPR036291">
    <property type="entry name" value="NAD(P)-bd_dom_sf"/>
</dbReference>
<dbReference type="SMART" id="SM00919">
    <property type="entry name" value="Malic_M"/>
    <property type="match status" value="1"/>
</dbReference>
<dbReference type="SUPFAM" id="SSF51735">
    <property type="entry name" value="NAD(P)-binding Rossmann-fold domains"/>
    <property type="match status" value="1"/>
</dbReference>
<dbReference type="GO" id="GO:0004473">
    <property type="term" value="F:malate dehydrogenase (decarboxylating) (NADP+) activity"/>
    <property type="evidence" value="ECO:0007669"/>
    <property type="project" value="TreeGrafter"/>
</dbReference>
<organism evidence="2 3">
    <name type="scientific">Ceratodon purpureus</name>
    <name type="common">Fire moss</name>
    <name type="synonym">Dicranum purpureum</name>
    <dbReference type="NCBI Taxonomy" id="3225"/>
    <lineage>
        <taxon>Eukaryota</taxon>
        <taxon>Viridiplantae</taxon>
        <taxon>Streptophyta</taxon>
        <taxon>Embryophyta</taxon>
        <taxon>Bryophyta</taxon>
        <taxon>Bryophytina</taxon>
        <taxon>Bryopsida</taxon>
        <taxon>Dicranidae</taxon>
        <taxon>Pseudoditrichales</taxon>
        <taxon>Ditrichaceae</taxon>
        <taxon>Ceratodon</taxon>
    </lineage>
</organism>
<evidence type="ECO:0000313" key="3">
    <source>
        <dbReference type="Proteomes" id="UP000822688"/>
    </source>
</evidence>
<dbReference type="InterPro" id="IPR012302">
    <property type="entry name" value="Malic_NAD-bd"/>
</dbReference>
<dbReference type="GO" id="GO:0051287">
    <property type="term" value="F:NAD binding"/>
    <property type="evidence" value="ECO:0007669"/>
    <property type="project" value="InterPro"/>
</dbReference>
<name>A0A8T0IIR8_CERPU</name>
<feature type="domain" description="Malic enzyme NAD-binding" evidence="1">
    <location>
        <begin position="1"/>
        <end position="165"/>
    </location>
</feature>
<dbReference type="Proteomes" id="UP000822688">
    <property type="component" value="Chromosome 3"/>
</dbReference>
<proteinExistence type="predicted"/>
<reference evidence="2" key="1">
    <citation type="submission" date="2020-06" db="EMBL/GenBank/DDBJ databases">
        <title>WGS assembly of Ceratodon purpureus strain R40.</title>
        <authorList>
            <person name="Carey S.B."/>
            <person name="Jenkins J."/>
            <person name="Shu S."/>
            <person name="Lovell J.T."/>
            <person name="Sreedasyam A."/>
            <person name="Maumus F."/>
            <person name="Tiley G.P."/>
            <person name="Fernandez-Pozo N."/>
            <person name="Barry K."/>
            <person name="Chen C."/>
            <person name="Wang M."/>
            <person name="Lipzen A."/>
            <person name="Daum C."/>
            <person name="Saski C.A."/>
            <person name="Payton A.C."/>
            <person name="Mcbreen J.C."/>
            <person name="Conrad R.E."/>
            <person name="Kollar L.M."/>
            <person name="Olsson S."/>
            <person name="Huttunen S."/>
            <person name="Landis J.B."/>
            <person name="Wickett N.J."/>
            <person name="Johnson M.G."/>
            <person name="Rensing S.A."/>
            <person name="Grimwood J."/>
            <person name="Schmutz J."/>
            <person name="Mcdaniel S.F."/>
        </authorList>
    </citation>
    <scope>NUCLEOTIDE SEQUENCE</scope>
    <source>
        <strain evidence="2">R40</strain>
    </source>
</reference>
<dbReference type="EMBL" id="CM026423">
    <property type="protein sequence ID" value="KAG0582905.1"/>
    <property type="molecule type" value="Genomic_DNA"/>
</dbReference>
<dbReference type="PANTHER" id="PTHR23406">
    <property type="entry name" value="MALIC ENZYME-RELATED"/>
    <property type="match status" value="1"/>
</dbReference>
<dbReference type="Pfam" id="PF03949">
    <property type="entry name" value="Malic_M"/>
    <property type="match status" value="1"/>
</dbReference>
<evidence type="ECO:0000313" key="2">
    <source>
        <dbReference type="EMBL" id="KAG0582905.1"/>
    </source>
</evidence>
<keyword evidence="3" id="KW-1185">Reference proteome</keyword>